<proteinExistence type="predicted"/>
<dbReference type="AlphaFoldDB" id="A0A1W1CGX9"/>
<accession>A0A1W1CGX9</accession>
<name>A0A1W1CGX9_9ZZZZ</name>
<gene>
    <name evidence="1" type="ORF">MNB_SM-6-915</name>
</gene>
<sequence>MKKITGKKMKKFNLFNEIIVTDKQELLNAVNSQKEFGINIKGEIVFTPFADKEILIYQGRHTPQNSSALMPQKAPTLSDILGDKYQVVEDDDRVLIKAFANWQELIKVNTPRASYDDTTGDGVDKFADETLEEIGWNATEFDISYRELVDLLEEKCEGTLLCIEQEEPSYQFSGLGFLTDAKEAQEILFDYCQQKIKKMMQEDPLYAKEKLSSDEEEAAEFFKLF</sequence>
<reference evidence="1" key="1">
    <citation type="submission" date="2016-10" db="EMBL/GenBank/DDBJ databases">
        <authorList>
            <person name="de Groot N.N."/>
        </authorList>
    </citation>
    <scope>NUCLEOTIDE SEQUENCE</scope>
</reference>
<dbReference type="EMBL" id="FPHK01000083">
    <property type="protein sequence ID" value="SFV64962.1"/>
    <property type="molecule type" value="Genomic_DNA"/>
</dbReference>
<protein>
    <submittedName>
        <fullName evidence="1">Uncharacterized protein</fullName>
    </submittedName>
</protein>
<organism evidence="1">
    <name type="scientific">hydrothermal vent metagenome</name>
    <dbReference type="NCBI Taxonomy" id="652676"/>
    <lineage>
        <taxon>unclassified sequences</taxon>
        <taxon>metagenomes</taxon>
        <taxon>ecological metagenomes</taxon>
    </lineage>
</organism>
<evidence type="ECO:0000313" key="1">
    <source>
        <dbReference type="EMBL" id="SFV64962.1"/>
    </source>
</evidence>